<keyword evidence="4" id="KW-1185">Reference proteome</keyword>
<dbReference type="AlphaFoldDB" id="A0A813TY59"/>
<comment type="caution">
    <text evidence="2">The sequence shown here is derived from an EMBL/GenBank/DDBJ whole genome shotgun (WGS) entry which is preliminary data.</text>
</comment>
<dbReference type="OrthoDB" id="9994689at2759"/>
<evidence type="ECO:0000313" key="2">
    <source>
        <dbReference type="EMBL" id="CAF0818081.1"/>
    </source>
</evidence>
<dbReference type="InterPro" id="IPR036047">
    <property type="entry name" value="F-box-like_dom_sf"/>
</dbReference>
<dbReference type="InterPro" id="IPR001810">
    <property type="entry name" value="F-box_dom"/>
</dbReference>
<name>A0A813TY59_9BILA</name>
<dbReference type="Proteomes" id="UP000663829">
    <property type="component" value="Unassembled WGS sequence"/>
</dbReference>
<dbReference type="EMBL" id="CAJNOQ010000588">
    <property type="protein sequence ID" value="CAF0818081.1"/>
    <property type="molecule type" value="Genomic_DNA"/>
</dbReference>
<evidence type="ECO:0000259" key="1">
    <source>
        <dbReference type="Pfam" id="PF12937"/>
    </source>
</evidence>
<dbReference type="Proteomes" id="UP000681722">
    <property type="component" value="Unassembled WGS sequence"/>
</dbReference>
<sequence length="172" mass="20540">MTMVVELLDLPTEILERILFYVVILPCENDVNDFLSVTSTCKKLFGFSNDERIWKLLSKRRCPDDKNESETWFERCTQVYWTRTLAPKDLIENVSLFDHNYYCTIQKIELTPYLIRLYIDERGDNSFGSIQHPKHSRLFKLVNNSDIQVSFYNFQFFIYNEKQFLVILQPPS</sequence>
<dbReference type="Pfam" id="PF12937">
    <property type="entry name" value="F-box-like"/>
    <property type="match status" value="1"/>
</dbReference>
<proteinExistence type="predicted"/>
<organism evidence="2 4">
    <name type="scientific">Didymodactylos carnosus</name>
    <dbReference type="NCBI Taxonomy" id="1234261"/>
    <lineage>
        <taxon>Eukaryota</taxon>
        <taxon>Metazoa</taxon>
        <taxon>Spiralia</taxon>
        <taxon>Gnathifera</taxon>
        <taxon>Rotifera</taxon>
        <taxon>Eurotatoria</taxon>
        <taxon>Bdelloidea</taxon>
        <taxon>Philodinida</taxon>
        <taxon>Philodinidae</taxon>
        <taxon>Didymodactylos</taxon>
    </lineage>
</organism>
<evidence type="ECO:0000313" key="4">
    <source>
        <dbReference type="Proteomes" id="UP000663829"/>
    </source>
</evidence>
<accession>A0A813TY59</accession>
<dbReference type="EMBL" id="CAJOBC010000588">
    <property type="protein sequence ID" value="CAF3604333.1"/>
    <property type="molecule type" value="Genomic_DNA"/>
</dbReference>
<dbReference type="Gene3D" id="1.20.1280.50">
    <property type="match status" value="1"/>
</dbReference>
<evidence type="ECO:0000313" key="3">
    <source>
        <dbReference type="EMBL" id="CAF3604333.1"/>
    </source>
</evidence>
<reference evidence="2" key="1">
    <citation type="submission" date="2021-02" db="EMBL/GenBank/DDBJ databases">
        <authorList>
            <person name="Nowell W R."/>
        </authorList>
    </citation>
    <scope>NUCLEOTIDE SEQUENCE</scope>
</reference>
<feature type="domain" description="F-box" evidence="1">
    <location>
        <begin position="8"/>
        <end position="57"/>
    </location>
</feature>
<protein>
    <recommendedName>
        <fullName evidence="1">F-box domain-containing protein</fullName>
    </recommendedName>
</protein>
<dbReference type="SUPFAM" id="SSF81383">
    <property type="entry name" value="F-box domain"/>
    <property type="match status" value="1"/>
</dbReference>
<gene>
    <name evidence="2" type="ORF">GPM918_LOCUS4397</name>
    <name evidence="3" type="ORF">SRO942_LOCUS4398</name>
</gene>